<comment type="caution">
    <text evidence="2">The sequence shown here is derived from an EMBL/GenBank/DDBJ whole genome shotgun (WGS) entry which is preliminary data.</text>
</comment>
<feature type="region of interest" description="Disordered" evidence="1">
    <location>
        <begin position="1"/>
        <end position="20"/>
    </location>
</feature>
<evidence type="ECO:0000313" key="2">
    <source>
        <dbReference type="EMBL" id="CAH3143617.1"/>
    </source>
</evidence>
<dbReference type="Proteomes" id="UP001159428">
    <property type="component" value="Unassembled WGS sequence"/>
</dbReference>
<proteinExistence type="predicted"/>
<protein>
    <submittedName>
        <fullName evidence="2">Uncharacterized protein</fullName>
    </submittedName>
</protein>
<evidence type="ECO:0000256" key="1">
    <source>
        <dbReference type="SAM" id="MobiDB-lite"/>
    </source>
</evidence>
<evidence type="ECO:0000313" key="3">
    <source>
        <dbReference type="Proteomes" id="UP001159428"/>
    </source>
</evidence>
<dbReference type="AlphaFoldDB" id="A0AAU9XCW1"/>
<sequence length="113" mass="12601">MQPSTTSSVAQRGIFPPPSGGLVPICKRQWHAPKGLQNDRRRLSTHKYSFCKLDGDSCPKPKDFFQDNKKFRPTSCLDYLLKGASACGMYRLYDSSGNSFPAYCDLKSEPGFA</sequence>
<accession>A0AAU9XCW1</accession>
<name>A0AAU9XCW1_9CNID</name>
<feature type="compositionally biased region" description="Polar residues" evidence="1">
    <location>
        <begin position="1"/>
        <end position="10"/>
    </location>
</feature>
<dbReference type="EMBL" id="CALNXJ010000038">
    <property type="protein sequence ID" value="CAH3143617.1"/>
    <property type="molecule type" value="Genomic_DNA"/>
</dbReference>
<gene>
    <name evidence="2" type="ORF">PMEA_00020637</name>
</gene>
<feature type="non-terminal residue" evidence="2">
    <location>
        <position position="113"/>
    </location>
</feature>
<reference evidence="2 3" key="1">
    <citation type="submission" date="2022-05" db="EMBL/GenBank/DDBJ databases">
        <authorList>
            <consortium name="Genoscope - CEA"/>
            <person name="William W."/>
        </authorList>
    </citation>
    <scope>NUCLEOTIDE SEQUENCE [LARGE SCALE GENOMIC DNA]</scope>
</reference>
<keyword evidence="3" id="KW-1185">Reference proteome</keyword>
<organism evidence="2 3">
    <name type="scientific">Pocillopora meandrina</name>
    <dbReference type="NCBI Taxonomy" id="46732"/>
    <lineage>
        <taxon>Eukaryota</taxon>
        <taxon>Metazoa</taxon>
        <taxon>Cnidaria</taxon>
        <taxon>Anthozoa</taxon>
        <taxon>Hexacorallia</taxon>
        <taxon>Scleractinia</taxon>
        <taxon>Astrocoeniina</taxon>
        <taxon>Pocilloporidae</taxon>
        <taxon>Pocillopora</taxon>
    </lineage>
</organism>